<evidence type="ECO:0000256" key="1">
    <source>
        <dbReference type="ARBA" id="ARBA00000632"/>
    </source>
</evidence>
<proteinExistence type="inferred from homology"/>
<dbReference type="FunFam" id="1.10.530.10:FF:000001">
    <property type="entry name" value="Lysozyme C"/>
    <property type="match status" value="1"/>
</dbReference>
<evidence type="ECO:0000256" key="6">
    <source>
        <dbReference type="ARBA" id="ARBA00023295"/>
    </source>
</evidence>
<dbReference type="InterPro" id="IPR001916">
    <property type="entry name" value="Glyco_hydro_22"/>
</dbReference>
<name>A0A182QAN0_9DIPT</name>
<comment type="similarity">
    <text evidence="2 7">Belongs to the glycosyl hydrolase 22 family.</text>
</comment>
<dbReference type="AlphaFoldDB" id="A0A182QAN0"/>
<keyword evidence="5" id="KW-1015">Disulfide bond</keyword>
<keyword evidence="6" id="KW-0378">Hydrolase</keyword>
<dbReference type="GO" id="GO:0042742">
    <property type="term" value="P:defense response to bacterium"/>
    <property type="evidence" value="ECO:0007669"/>
    <property type="project" value="UniProtKB-KW"/>
</dbReference>
<dbReference type="CDD" id="cd16899">
    <property type="entry name" value="LYZ_C_invert"/>
    <property type="match status" value="1"/>
</dbReference>
<dbReference type="Pfam" id="PF00062">
    <property type="entry name" value="Lys"/>
    <property type="match status" value="1"/>
</dbReference>
<dbReference type="InterPro" id="IPR023346">
    <property type="entry name" value="Lysozyme-like_dom_sf"/>
</dbReference>
<evidence type="ECO:0000256" key="2">
    <source>
        <dbReference type="ARBA" id="ARBA00010859"/>
    </source>
</evidence>
<organism evidence="9 10">
    <name type="scientific">Anopheles farauti</name>
    <dbReference type="NCBI Taxonomy" id="69004"/>
    <lineage>
        <taxon>Eukaryota</taxon>
        <taxon>Metazoa</taxon>
        <taxon>Ecdysozoa</taxon>
        <taxon>Arthropoda</taxon>
        <taxon>Hexapoda</taxon>
        <taxon>Insecta</taxon>
        <taxon>Pterygota</taxon>
        <taxon>Neoptera</taxon>
        <taxon>Endopterygota</taxon>
        <taxon>Diptera</taxon>
        <taxon>Nematocera</taxon>
        <taxon>Culicoidea</taxon>
        <taxon>Culicidae</taxon>
        <taxon>Anophelinae</taxon>
        <taxon>Anopheles</taxon>
    </lineage>
</organism>
<keyword evidence="4" id="KW-0929">Antimicrobial</keyword>
<reference evidence="10" key="1">
    <citation type="submission" date="2014-01" db="EMBL/GenBank/DDBJ databases">
        <title>The Genome Sequence of Anopheles farauti FAR1 (V2).</title>
        <authorList>
            <consortium name="The Broad Institute Genomics Platform"/>
            <person name="Neafsey D.E."/>
            <person name="Besansky N."/>
            <person name="Howell P."/>
            <person name="Walton C."/>
            <person name="Young S.K."/>
            <person name="Zeng Q."/>
            <person name="Gargeya S."/>
            <person name="Fitzgerald M."/>
            <person name="Haas B."/>
            <person name="Abouelleil A."/>
            <person name="Allen A.W."/>
            <person name="Alvarado L."/>
            <person name="Arachchi H.M."/>
            <person name="Berlin A.M."/>
            <person name="Chapman S.B."/>
            <person name="Gainer-Dewar J."/>
            <person name="Goldberg J."/>
            <person name="Griggs A."/>
            <person name="Gujja S."/>
            <person name="Hansen M."/>
            <person name="Howarth C."/>
            <person name="Imamovic A."/>
            <person name="Ireland A."/>
            <person name="Larimer J."/>
            <person name="McCowan C."/>
            <person name="Murphy C."/>
            <person name="Pearson M."/>
            <person name="Poon T.W."/>
            <person name="Priest M."/>
            <person name="Roberts A."/>
            <person name="Saif S."/>
            <person name="Shea T."/>
            <person name="Sisk P."/>
            <person name="Sykes S."/>
            <person name="Wortman J."/>
            <person name="Nusbaum C."/>
            <person name="Birren B."/>
        </authorList>
    </citation>
    <scope>NUCLEOTIDE SEQUENCE [LARGE SCALE GENOMIC DNA]</scope>
    <source>
        <strain evidence="10">FAR1</strain>
    </source>
</reference>
<evidence type="ECO:0000259" key="8">
    <source>
        <dbReference type="PROSITE" id="PS00128"/>
    </source>
</evidence>
<dbReference type="STRING" id="69004.A0A182QAN0"/>
<evidence type="ECO:0000313" key="9">
    <source>
        <dbReference type="EnsemblMetazoa" id="AFAF006388-PA"/>
    </source>
</evidence>
<dbReference type="InterPro" id="IPR019799">
    <property type="entry name" value="Glyco_hydro_22_CS"/>
</dbReference>
<sequence length="158" mass="17359">MAEKRGTARLSVGQTVLGICGALLLLIGHPAAIEAKIVTKCELVKQLTANGISRTYHGHWVCLAKAASKMDTAKVTQLPNLSYNYGIFQINSKEWCRVGYKGGKCSVRCEDLAIDNITKAIQCSKIIQQQNGFKDWQMWEKNCKGKELPDISDCAVIG</sequence>
<keyword evidence="4" id="KW-0081">Bacteriolytic enzyme</keyword>
<dbReference type="Proteomes" id="UP000075886">
    <property type="component" value="Unassembled WGS sequence"/>
</dbReference>
<dbReference type="EMBL" id="AXCN02000387">
    <property type="status" value="NOT_ANNOTATED_CDS"/>
    <property type="molecule type" value="Genomic_DNA"/>
</dbReference>
<dbReference type="PROSITE" id="PS51348">
    <property type="entry name" value="GLYCOSYL_HYDROL_F22_2"/>
    <property type="match status" value="1"/>
</dbReference>
<keyword evidence="6" id="KW-0326">Glycosidase</keyword>
<protein>
    <recommendedName>
        <fullName evidence="3">lysozyme</fullName>
        <ecNumber evidence="3">3.2.1.17</ecNumber>
    </recommendedName>
</protein>
<dbReference type="PANTHER" id="PTHR11407:SF63">
    <property type="entry name" value="LYSOZYME C"/>
    <property type="match status" value="1"/>
</dbReference>
<evidence type="ECO:0000256" key="7">
    <source>
        <dbReference type="RuleBase" id="RU004440"/>
    </source>
</evidence>
<feature type="domain" description="Glycosyl hydrolases family 22 (GH22)" evidence="8">
    <location>
        <begin position="105"/>
        <end position="123"/>
    </location>
</feature>
<dbReference type="PRINTS" id="PR00135">
    <property type="entry name" value="LYZLACT"/>
</dbReference>
<evidence type="ECO:0000256" key="5">
    <source>
        <dbReference type="ARBA" id="ARBA00023157"/>
    </source>
</evidence>
<dbReference type="EC" id="3.2.1.17" evidence="3"/>
<evidence type="ECO:0000256" key="4">
    <source>
        <dbReference type="ARBA" id="ARBA00022638"/>
    </source>
</evidence>
<accession>A0A182QAN0</accession>
<evidence type="ECO:0000256" key="3">
    <source>
        <dbReference type="ARBA" id="ARBA00012732"/>
    </source>
</evidence>
<dbReference type="GO" id="GO:0003796">
    <property type="term" value="F:lysozyme activity"/>
    <property type="evidence" value="ECO:0007669"/>
    <property type="project" value="UniProtKB-EC"/>
</dbReference>
<dbReference type="SMART" id="SM00263">
    <property type="entry name" value="LYZ1"/>
    <property type="match status" value="1"/>
</dbReference>
<dbReference type="PANTHER" id="PTHR11407">
    <property type="entry name" value="LYSOZYME C"/>
    <property type="match status" value="1"/>
</dbReference>
<dbReference type="GO" id="GO:0031640">
    <property type="term" value="P:killing of cells of another organism"/>
    <property type="evidence" value="ECO:0007669"/>
    <property type="project" value="UniProtKB-KW"/>
</dbReference>
<reference evidence="9" key="2">
    <citation type="submission" date="2020-05" db="UniProtKB">
        <authorList>
            <consortium name="EnsemblMetazoa"/>
        </authorList>
    </citation>
    <scope>IDENTIFICATION</scope>
    <source>
        <strain evidence="9">FAR1</strain>
    </source>
</reference>
<dbReference type="VEuPathDB" id="VectorBase:AFAF006388"/>
<evidence type="ECO:0000313" key="10">
    <source>
        <dbReference type="Proteomes" id="UP000075886"/>
    </source>
</evidence>
<keyword evidence="10" id="KW-1185">Reference proteome</keyword>
<dbReference type="EnsemblMetazoa" id="AFAF006388-RA">
    <property type="protein sequence ID" value="AFAF006388-PA"/>
    <property type="gene ID" value="AFAF006388"/>
</dbReference>
<comment type="catalytic activity">
    <reaction evidence="1">
        <text>Hydrolysis of (1-&gt;4)-beta-linkages between N-acetylmuramic acid and N-acetyl-D-glucosamine residues in a peptidoglycan and between N-acetyl-D-glucosamine residues in chitodextrins.</text>
        <dbReference type="EC" id="3.2.1.17"/>
    </reaction>
</comment>
<dbReference type="PROSITE" id="PS00128">
    <property type="entry name" value="GLYCOSYL_HYDROL_F22_1"/>
    <property type="match status" value="1"/>
</dbReference>
<dbReference type="SUPFAM" id="SSF53955">
    <property type="entry name" value="Lysozyme-like"/>
    <property type="match status" value="1"/>
</dbReference>
<dbReference type="Gene3D" id="1.10.530.10">
    <property type="match status" value="1"/>
</dbReference>